<dbReference type="PRINTS" id="PR00421">
    <property type="entry name" value="THIOREDOXIN"/>
</dbReference>
<dbReference type="Gene3D" id="3.40.30.10">
    <property type="entry name" value="Glutaredoxin"/>
    <property type="match status" value="4"/>
</dbReference>
<dbReference type="EMBL" id="GBHO01044891">
    <property type="protein sequence ID" value="JAF98712.1"/>
    <property type="molecule type" value="Transcribed_RNA"/>
</dbReference>
<comment type="subcellular location">
    <subcellularLocation>
        <location evidence="2">Endoplasmic reticulum lumen</location>
    </subcellularLocation>
</comment>
<evidence type="ECO:0000256" key="4">
    <source>
        <dbReference type="ARBA" id="ARBA00012723"/>
    </source>
</evidence>
<dbReference type="SUPFAM" id="SSF52833">
    <property type="entry name" value="Thioredoxin-like"/>
    <property type="match status" value="4"/>
</dbReference>
<dbReference type="PROSITE" id="PS51352">
    <property type="entry name" value="THIOREDOXIN_2"/>
    <property type="match status" value="1"/>
</dbReference>
<dbReference type="GO" id="GO:0005788">
    <property type="term" value="C:endoplasmic reticulum lumen"/>
    <property type="evidence" value="ECO:0007669"/>
    <property type="project" value="UniProtKB-SubCell"/>
</dbReference>
<keyword evidence="6" id="KW-0413">Isomerase</keyword>
<keyword evidence="7" id="KW-0676">Redox-active center</keyword>
<dbReference type="GO" id="GO:0034976">
    <property type="term" value="P:response to endoplasmic reticulum stress"/>
    <property type="evidence" value="ECO:0007669"/>
    <property type="project" value="TreeGrafter"/>
</dbReference>
<organism evidence="11">
    <name type="scientific">Lygus hesperus</name>
    <name type="common">Western plant bug</name>
    <dbReference type="NCBI Taxonomy" id="30085"/>
    <lineage>
        <taxon>Eukaryota</taxon>
        <taxon>Metazoa</taxon>
        <taxon>Ecdysozoa</taxon>
        <taxon>Arthropoda</taxon>
        <taxon>Hexapoda</taxon>
        <taxon>Insecta</taxon>
        <taxon>Pterygota</taxon>
        <taxon>Neoptera</taxon>
        <taxon>Paraneoptera</taxon>
        <taxon>Hemiptera</taxon>
        <taxon>Heteroptera</taxon>
        <taxon>Panheteroptera</taxon>
        <taxon>Cimicomorpha</taxon>
        <taxon>Miridae</taxon>
        <taxon>Mirini</taxon>
        <taxon>Lygus</taxon>
    </lineage>
</organism>
<sequence>MNLHIFSIFLLIGSVLSKDMSPTAYFPELTDKDFKDEISRSGIVLVMFLAPWCGHCQKLHPEVELAAKMLRKSPYPLLIAQVDCTKKGKKTCTKAQVTGYPTLKIYKNGPFWKEYDGPRTAKGIAEYMTRHARPCPAEIKNEANIEELASDDNAFVAFFKKGTKDNVLKDAFLKLAEEQRGHLRMGFSEDPDLILNHCPSYGVVFVRNKWLRNKFEPDEVVYDGEETQVALEEWMKNVQHGIVGLRTPSNIRDFTLPVVVAYYDVDYEKNPKSTNYWRNRILKVAKDYKDDFKFAISSKFDFAGDFGAYGYTSFPGKGKEPIILAKTHSGKFKMNDSFTVEAFDEFLKKLKADELKPYFKAEEPTKQGTENPIITVVEKTFENLVLKSGKDSFILFYSSKTNEGMEFQAHWYNLAEELVGEDVDVLQMDYAYNEMPDNYKLVGTYSVYWVPKNDKSHPVIYGGNKGEGRTYPSLLRYVCRKATEELKYRNRKGKLKKIEEKKSGQKKSEQKKSEQKKSEQKESEPKKPDLEKTEL</sequence>
<comment type="similarity">
    <text evidence="3">Belongs to the protein disulfide isomerase family.</text>
</comment>
<evidence type="ECO:0000256" key="8">
    <source>
        <dbReference type="SAM" id="MobiDB-lite"/>
    </source>
</evidence>
<evidence type="ECO:0000313" key="11">
    <source>
        <dbReference type="EMBL" id="JAF98712.1"/>
    </source>
</evidence>
<dbReference type="PANTHER" id="PTHR18929:SF132">
    <property type="entry name" value="PROTEIN DISULFIDE-ISOMERASE A3"/>
    <property type="match status" value="1"/>
</dbReference>
<evidence type="ECO:0000256" key="1">
    <source>
        <dbReference type="ARBA" id="ARBA00001182"/>
    </source>
</evidence>
<dbReference type="AlphaFoldDB" id="A0A0A9VWX8"/>
<proteinExistence type="inferred from homology"/>
<feature type="signal peptide" evidence="9">
    <location>
        <begin position="1"/>
        <end position="17"/>
    </location>
</feature>
<feature type="domain" description="Thioredoxin" evidence="10">
    <location>
        <begin position="15"/>
        <end position="133"/>
    </location>
</feature>
<name>A0A0A9VWX8_LYGHE</name>
<keyword evidence="9" id="KW-0732">Signal</keyword>
<reference evidence="11" key="2">
    <citation type="submission" date="2014-07" db="EMBL/GenBank/DDBJ databases">
        <authorList>
            <person name="Hull J."/>
        </authorList>
    </citation>
    <scope>NUCLEOTIDE SEQUENCE</scope>
</reference>
<reference evidence="11" key="1">
    <citation type="journal article" date="2014" name="PLoS ONE">
        <title>Transcriptome-Based Identification of ABC Transporters in the Western Tarnished Plant Bug Lygus hesperus.</title>
        <authorList>
            <person name="Hull J.J."/>
            <person name="Chaney K."/>
            <person name="Geib S.M."/>
            <person name="Fabrick J.A."/>
            <person name="Brent C.S."/>
            <person name="Walsh D."/>
            <person name="Lavine L.C."/>
        </authorList>
    </citation>
    <scope>NUCLEOTIDE SEQUENCE</scope>
</reference>
<protein>
    <recommendedName>
        <fullName evidence="4">protein disulfide-isomerase</fullName>
        <ecNumber evidence="4">5.3.4.1</ecNumber>
    </recommendedName>
</protein>
<dbReference type="GO" id="GO:0003756">
    <property type="term" value="F:protein disulfide isomerase activity"/>
    <property type="evidence" value="ECO:0007669"/>
    <property type="project" value="UniProtKB-EC"/>
</dbReference>
<evidence type="ECO:0000256" key="7">
    <source>
        <dbReference type="ARBA" id="ARBA00023284"/>
    </source>
</evidence>
<dbReference type="EC" id="5.3.4.1" evidence="4"/>
<feature type="region of interest" description="Disordered" evidence="8">
    <location>
        <begin position="490"/>
        <end position="535"/>
    </location>
</feature>
<gene>
    <name evidence="11" type="primary">ERP60</name>
    <name evidence="11" type="ORF">CM83_26429</name>
</gene>
<evidence type="ECO:0000256" key="2">
    <source>
        <dbReference type="ARBA" id="ARBA00004319"/>
    </source>
</evidence>
<dbReference type="InterPro" id="IPR036249">
    <property type="entry name" value="Thioredoxin-like_sf"/>
</dbReference>
<feature type="chain" id="PRO_5002051769" description="protein disulfide-isomerase" evidence="9">
    <location>
        <begin position="18"/>
        <end position="535"/>
    </location>
</feature>
<dbReference type="Pfam" id="PF00085">
    <property type="entry name" value="Thioredoxin"/>
    <property type="match status" value="1"/>
</dbReference>
<dbReference type="GO" id="GO:0006457">
    <property type="term" value="P:protein folding"/>
    <property type="evidence" value="ECO:0007669"/>
    <property type="project" value="TreeGrafter"/>
</dbReference>
<dbReference type="InterPro" id="IPR013766">
    <property type="entry name" value="Thioredoxin_domain"/>
</dbReference>
<dbReference type="PANTHER" id="PTHR18929">
    <property type="entry name" value="PROTEIN DISULFIDE ISOMERASE"/>
    <property type="match status" value="1"/>
</dbReference>
<accession>A0A0A9VWX8</accession>
<feature type="compositionally biased region" description="Basic and acidic residues" evidence="8">
    <location>
        <begin position="496"/>
        <end position="535"/>
    </location>
</feature>
<keyword evidence="5" id="KW-0256">Endoplasmic reticulum</keyword>
<evidence type="ECO:0000256" key="3">
    <source>
        <dbReference type="ARBA" id="ARBA00006347"/>
    </source>
</evidence>
<comment type="catalytic activity">
    <reaction evidence="1">
        <text>Catalyzes the rearrangement of -S-S- bonds in proteins.</text>
        <dbReference type="EC" id="5.3.4.1"/>
    </reaction>
</comment>
<evidence type="ECO:0000256" key="9">
    <source>
        <dbReference type="SAM" id="SignalP"/>
    </source>
</evidence>
<evidence type="ECO:0000256" key="6">
    <source>
        <dbReference type="ARBA" id="ARBA00023235"/>
    </source>
</evidence>
<dbReference type="Pfam" id="PF13848">
    <property type="entry name" value="Thioredoxin_6"/>
    <property type="match status" value="1"/>
</dbReference>
<dbReference type="CDD" id="cd02961">
    <property type="entry name" value="PDI_a_family"/>
    <property type="match status" value="1"/>
</dbReference>
<evidence type="ECO:0000259" key="10">
    <source>
        <dbReference type="PROSITE" id="PS51352"/>
    </source>
</evidence>
<evidence type="ECO:0000256" key="5">
    <source>
        <dbReference type="ARBA" id="ARBA00022824"/>
    </source>
</evidence>